<evidence type="ECO:0000256" key="4">
    <source>
        <dbReference type="RuleBase" id="RU003513"/>
    </source>
</evidence>
<dbReference type="RefSeq" id="WP_101471570.1">
    <property type="nucleotide sequence ID" value="NZ_PJND01000007.1"/>
</dbReference>
<dbReference type="Gene3D" id="3.40.50.2000">
    <property type="entry name" value="Glycogen Phosphorylase B"/>
    <property type="match status" value="2"/>
</dbReference>
<evidence type="ECO:0000256" key="2">
    <source>
        <dbReference type="ARBA" id="ARBA00038209"/>
    </source>
</evidence>
<dbReference type="Pfam" id="PF02350">
    <property type="entry name" value="Epimerase_2"/>
    <property type="match status" value="1"/>
</dbReference>
<evidence type="ECO:0000313" key="8">
    <source>
        <dbReference type="Proteomes" id="UP000233767"/>
    </source>
</evidence>
<gene>
    <name evidence="6" type="ORF">B0G92_1420</name>
    <name evidence="7" type="ORF">CLV50_0084</name>
</gene>
<dbReference type="PANTHER" id="PTHR43174:SF2">
    <property type="entry name" value="UDP-N-ACETYLGLUCOSAMINE 2-EPIMERASE"/>
    <property type="match status" value="1"/>
</dbReference>
<evidence type="ECO:0000313" key="6">
    <source>
        <dbReference type="EMBL" id="PKW29775.1"/>
    </source>
</evidence>
<comment type="caution">
    <text evidence="7">The sequence shown here is derived from an EMBL/GenBank/DDBJ whole genome shotgun (WGS) entry which is preliminary data.</text>
</comment>
<dbReference type="InterPro" id="IPR029767">
    <property type="entry name" value="WecB-like"/>
</dbReference>
<dbReference type="Proteomes" id="UP000275027">
    <property type="component" value="Unassembled WGS sequence"/>
</dbReference>
<evidence type="ECO:0000259" key="5">
    <source>
        <dbReference type="Pfam" id="PF02350"/>
    </source>
</evidence>
<evidence type="ECO:0000256" key="1">
    <source>
        <dbReference type="ARBA" id="ARBA00023235"/>
    </source>
</evidence>
<dbReference type="AlphaFoldDB" id="A0A497V767"/>
<dbReference type="EMBL" id="RCCB01000010">
    <property type="protein sequence ID" value="RLJ34724.1"/>
    <property type="molecule type" value="Genomic_DNA"/>
</dbReference>
<dbReference type="CDD" id="cd03786">
    <property type="entry name" value="GTB_UDP-GlcNAc_2-Epimerase"/>
    <property type="match status" value="1"/>
</dbReference>
<comment type="similarity">
    <text evidence="2 4">Belongs to the UDP-N-acetylglucosamine 2-epimerase family.</text>
</comment>
<dbReference type="SUPFAM" id="SSF53756">
    <property type="entry name" value="UDP-Glycosyltransferase/glycogen phosphorylase"/>
    <property type="match status" value="1"/>
</dbReference>
<evidence type="ECO:0000313" key="9">
    <source>
        <dbReference type="Proteomes" id="UP000275027"/>
    </source>
</evidence>
<dbReference type="NCBIfam" id="TIGR00236">
    <property type="entry name" value="wecB"/>
    <property type="match status" value="1"/>
</dbReference>
<organism evidence="7 9">
    <name type="scientific">Flavobacterium lindanitolerans</name>
    <dbReference type="NCBI Taxonomy" id="428988"/>
    <lineage>
        <taxon>Bacteria</taxon>
        <taxon>Pseudomonadati</taxon>
        <taxon>Bacteroidota</taxon>
        <taxon>Flavobacteriia</taxon>
        <taxon>Flavobacteriales</taxon>
        <taxon>Flavobacteriaceae</taxon>
        <taxon>Flavobacterium</taxon>
    </lineage>
</organism>
<sequence length="393" mass="43639">MKVLIVIGTRPEVIKTVPLAVKLREIEGFEVAICSTGQHAEIMDQALAVFGVKPDYNLNVMSPNQSLSELSAKILIGLQKLIVEFKPDLMVSQGDTATSFTTCLAAFYEKVKVIHIEAGLRTGDIYSPFPEEMSRRVTAMISNINFAPTARAEQNLLNENIPEENIVLCGNTGVDALFFIKDRIKQDPSLEKEVLQKFPFLQKDKKLVIVTAHRRENHGEGIDNICKAIKTLVATENIQVLFPIHHNPNSKKHIEDELGNISNVFLVGQIDYLSFVYLLDNSYLIITDSGGIQEEAPYLGKPVLVTRFSTERQEAVEIGSSILVGPVHDTIVNEAKNLLNNPEYYESKCLTNNPFGNGTAVDKIIEEIQKMNLKTTKENSVNTSFPTPVDLVG</sequence>
<keyword evidence="8" id="KW-1185">Reference proteome</keyword>
<reference evidence="7 9" key="2">
    <citation type="submission" date="2018-10" db="EMBL/GenBank/DDBJ databases">
        <title>Genomic Encyclopedia of Archaeal and Bacterial Type Strains, Phase II (KMG-II): from individual species to whole genera.</title>
        <authorList>
            <person name="Goeker M."/>
        </authorList>
    </citation>
    <scope>NUCLEOTIDE SEQUENCE [LARGE SCALE GENOMIC DNA]</scope>
    <source>
        <strain evidence="7 9">DSM 21886</strain>
    </source>
</reference>
<proteinExistence type="inferred from homology"/>
<dbReference type="Proteomes" id="UP000233767">
    <property type="component" value="Unassembled WGS sequence"/>
</dbReference>
<dbReference type="GO" id="GO:0008761">
    <property type="term" value="F:UDP-N-acetylglucosamine 2-epimerase activity"/>
    <property type="evidence" value="ECO:0007669"/>
    <property type="project" value="UniProtKB-EC"/>
</dbReference>
<feature type="domain" description="UDP-N-acetylglucosamine 2-epimerase" evidence="5">
    <location>
        <begin position="22"/>
        <end position="368"/>
    </location>
</feature>
<dbReference type="InterPro" id="IPR003331">
    <property type="entry name" value="UDP_GlcNAc_Epimerase_2_dom"/>
</dbReference>
<evidence type="ECO:0000313" key="7">
    <source>
        <dbReference type="EMBL" id="RLJ34724.1"/>
    </source>
</evidence>
<accession>A0A497V767</accession>
<name>A0A497V767_9FLAO</name>
<dbReference type="EMBL" id="PJND01000007">
    <property type="protein sequence ID" value="PKW29775.1"/>
    <property type="molecule type" value="Genomic_DNA"/>
</dbReference>
<protein>
    <recommendedName>
        <fullName evidence="3">UDP-N-acetylglucosamine 2-epimerase (non-hydrolyzing)</fullName>
        <ecNumber evidence="3">5.1.3.14</ecNumber>
    </recommendedName>
</protein>
<keyword evidence="1 4" id="KW-0413">Isomerase</keyword>
<evidence type="ECO:0000256" key="3">
    <source>
        <dbReference type="ARBA" id="ARBA00038858"/>
    </source>
</evidence>
<dbReference type="PANTHER" id="PTHR43174">
    <property type="entry name" value="UDP-N-ACETYLGLUCOSAMINE 2-EPIMERASE"/>
    <property type="match status" value="1"/>
</dbReference>
<reference evidence="6 8" key="1">
    <citation type="submission" date="2017-12" db="EMBL/GenBank/DDBJ databases">
        <title>Genomic Encyclopedia of Type Strains, Phase III (KMG-III): the genomes of soil and plant-associated and newly described type strains.</title>
        <authorList>
            <person name="Whitman W."/>
        </authorList>
    </citation>
    <scope>NUCLEOTIDE SEQUENCE [LARGE SCALE GENOMIC DNA]</scope>
    <source>
        <strain evidence="6 8">IP-10</strain>
    </source>
</reference>
<dbReference type="EC" id="5.1.3.14" evidence="3"/>